<evidence type="ECO:0000313" key="2">
    <source>
        <dbReference type="EMBL" id="ASO18807.1"/>
    </source>
</evidence>
<dbReference type="AlphaFoldDB" id="A0A221VZ45"/>
<protein>
    <submittedName>
        <fullName evidence="2">Toxic anion resistance protein (TelA)</fullName>
    </submittedName>
</protein>
<dbReference type="Pfam" id="PF05816">
    <property type="entry name" value="TelA"/>
    <property type="match status" value="1"/>
</dbReference>
<keyword evidence="3" id="KW-1185">Reference proteome</keyword>
<dbReference type="PANTHER" id="PTHR38432">
    <property type="entry name" value="TELA-LIKE PROTEIN SAOUHSC_01408"/>
    <property type="match status" value="1"/>
</dbReference>
<dbReference type="InterPro" id="IPR008863">
    <property type="entry name" value="Toxic_anion-R_TelA"/>
</dbReference>
<accession>A0A221VZ45</accession>
<sequence length="390" mass="42090">MAAEHDHVLSPPDAVGAVPPERVAGLIPVDEEARGDAARRAEELAERLTGLDVHSPDFAAELESLLTVGEADMRVAAAVAGALLDRTTRAASSGAESTTSALLTADLATLRRTVGELTPTESVRPRRGLFGLFAAGRGARDLLERYRAANEPVNALVLALRERQDVLRRDTASIQGERLRLWAAMERLSASAVFAEAVDEAVARQASILDLVDPERATALRSDVLHPIRQRRQDILTQLAVFAQGYLALDLLRRTNDELIRGVDRAVTTTVAALRIALVVSAALANQREVLDEVASLTSVTDDLVRANGELLARHAGEVRRASDDPAVGVAAIRESFDRIHAAIDAVDGFRAAAVDAMASTAESLSTEIRRSERYLRRARDTERADEESR</sequence>
<dbReference type="KEGG" id="ahg:AHOG_05770"/>
<evidence type="ECO:0000256" key="1">
    <source>
        <dbReference type="ARBA" id="ARBA00005541"/>
    </source>
</evidence>
<dbReference type="Proteomes" id="UP000204221">
    <property type="component" value="Chromosome"/>
</dbReference>
<dbReference type="PANTHER" id="PTHR38432:SF1">
    <property type="entry name" value="TELA-LIKE PROTEIN SAOUHSC_01408"/>
    <property type="match status" value="1"/>
</dbReference>
<reference evidence="2 3" key="1">
    <citation type="submission" date="2017-07" db="EMBL/GenBank/DDBJ databases">
        <title>Complete genome sequence of Actinoalloteichus hoggarensis DSM 45943, type strain of Actinoalloteichus hoggarensis.</title>
        <authorList>
            <person name="Ruckert C."/>
            <person name="Nouioui I."/>
            <person name="Willmese J."/>
            <person name="van Wezel G."/>
            <person name="Klenk H.-P."/>
            <person name="Kalinowski J."/>
            <person name="Zotchev S.B."/>
        </authorList>
    </citation>
    <scope>NUCLEOTIDE SEQUENCE [LARGE SCALE GENOMIC DNA]</scope>
    <source>
        <strain evidence="2 3">DSM 45943</strain>
    </source>
</reference>
<gene>
    <name evidence="2" type="ORF">AHOG_05770</name>
</gene>
<evidence type="ECO:0000313" key="3">
    <source>
        <dbReference type="Proteomes" id="UP000204221"/>
    </source>
</evidence>
<dbReference type="OrthoDB" id="1654346at2"/>
<dbReference type="RefSeq" id="WP_093940429.1">
    <property type="nucleotide sequence ID" value="NZ_CP022521.1"/>
</dbReference>
<name>A0A221VZ45_9PSEU</name>
<organism evidence="2 3">
    <name type="scientific">Actinoalloteichus hoggarensis</name>
    <dbReference type="NCBI Taxonomy" id="1470176"/>
    <lineage>
        <taxon>Bacteria</taxon>
        <taxon>Bacillati</taxon>
        <taxon>Actinomycetota</taxon>
        <taxon>Actinomycetes</taxon>
        <taxon>Pseudonocardiales</taxon>
        <taxon>Pseudonocardiaceae</taxon>
        <taxon>Actinoalloteichus</taxon>
    </lineage>
</organism>
<dbReference type="EMBL" id="CP022521">
    <property type="protein sequence ID" value="ASO18807.1"/>
    <property type="molecule type" value="Genomic_DNA"/>
</dbReference>
<comment type="similarity">
    <text evidence="1">Belongs to the TelA family.</text>
</comment>
<proteinExistence type="inferred from homology"/>